<feature type="compositionally biased region" description="Low complexity" evidence="8">
    <location>
        <begin position="1"/>
        <end position="14"/>
    </location>
</feature>
<keyword evidence="5" id="KW-0833">Ubl conjugation pathway</keyword>
<evidence type="ECO:0000256" key="7">
    <source>
        <dbReference type="ARBA" id="ARBA00043912"/>
    </source>
</evidence>
<evidence type="ECO:0000313" key="11">
    <source>
        <dbReference type="RefSeq" id="XP_003746812.1"/>
    </source>
</evidence>
<evidence type="ECO:0000259" key="9">
    <source>
        <dbReference type="PROSITE" id="PS50097"/>
    </source>
</evidence>
<dbReference type="Gene3D" id="2.120.10.80">
    <property type="entry name" value="Kelch-type beta propeller"/>
    <property type="match status" value="1"/>
</dbReference>
<dbReference type="Pfam" id="PF07707">
    <property type="entry name" value="BACK"/>
    <property type="match status" value="1"/>
</dbReference>
<evidence type="ECO:0000256" key="2">
    <source>
        <dbReference type="ARBA" id="ARBA00013699"/>
    </source>
</evidence>
<dbReference type="AlphaFoldDB" id="A0AAJ6W066"/>
<dbReference type="SUPFAM" id="SSF117281">
    <property type="entry name" value="Kelch motif"/>
    <property type="match status" value="1"/>
</dbReference>
<dbReference type="RefSeq" id="XP_003746812.1">
    <property type="nucleotide sequence ID" value="XM_003746764.3"/>
</dbReference>
<dbReference type="PANTHER" id="PTHR24412">
    <property type="entry name" value="KELCH PROTEIN"/>
    <property type="match status" value="1"/>
</dbReference>
<evidence type="ECO:0000256" key="5">
    <source>
        <dbReference type="ARBA" id="ARBA00022786"/>
    </source>
</evidence>
<dbReference type="Gene3D" id="1.25.40.420">
    <property type="match status" value="1"/>
</dbReference>
<proteinExistence type="predicted"/>
<evidence type="ECO:0000256" key="3">
    <source>
        <dbReference type="ARBA" id="ARBA00022441"/>
    </source>
</evidence>
<reference evidence="11" key="1">
    <citation type="submission" date="2025-08" db="UniProtKB">
        <authorList>
            <consortium name="RefSeq"/>
        </authorList>
    </citation>
    <scope>IDENTIFICATION</scope>
</reference>
<gene>
    <name evidence="11" type="primary">LOC100908565</name>
</gene>
<dbReference type="PANTHER" id="PTHR24412:SF480">
    <property type="entry name" value="KELCH-LIKE PROTEIN 8"/>
    <property type="match status" value="1"/>
</dbReference>
<evidence type="ECO:0000256" key="1">
    <source>
        <dbReference type="ARBA" id="ARBA00004906"/>
    </source>
</evidence>
<evidence type="ECO:0000256" key="8">
    <source>
        <dbReference type="SAM" id="MobiDB-lite"/>
    </source>
</evidence>
<dbReference type="Pfam" id="PF01344">
    <property type="entry name" value="Kelch_1"/>
    <property type="match status" value="5"/>
</dbReference>
<protein>
    <recommendedName>
        <fullName evidence="2">Kelch-like protein diablo</fullName>
    </recommendedName>
</protein>
<dbReference type="KEGG" id="goe:100908565"/>
<dbReference type="SMART" id="SM00225">
    <property type="entry name" value="BTB"/>
    <property type="match status" value="1"/>
</dbReference>
<dbReference type="GeneID" id="100908565"/>
<dbReference type="InterPro" id="IPR011705">
    <property type="entry name" value="BACK"/>
</dbReference>
<dbReference type="SMART" id="SM00875">
    <property type="entry name" value="BACK"/>
    <property type="match status" value="1"/>
</dbReference>
<dbReference type="InterPro" id="IPR000210">
    <property type="entry name" value="BTB/POZ_dom"/>
</dbReference>
<name>A0AAJ6W066_9ACAR</name>
<keyword evidence="10" id="KW-1185">Reference proteome</keyword>
<dbReference type="SUPFAM" id="SSF54695">
    <property type="entry name" value="POZ domain"/>
    <property type="match status" value="1"/>
</dbReference>
<dbReference type="Proteomes" id="UP000694867">
    <property type="component" value="Unplaced"/>
</dbReference>
<dbReference type="Gene3D" id="3.30.710.10">
    <property type="entry name" value="Potassium Channel Kv1.1, Chain A"/>
    <property type="match status" value="1"/>
</dbReference>
<dbReference type="PIRSF" id="PIRSF037037">
    <property type="entry name" value="Kelch-like_protein_gigaxonin"/>
    <property type="match status" value="1"/>
</dbReference>
<keyword evidence="3" id="KW-0880">Kelch repeat</keyword>
<keyword evidence="4" id="KW-0677">Repeat</keyword>
<dbReference type="SMART" id="SM00612">
    <property type="entry name" value="Kelch"/>
    <property type="match status" value="6"/>
</dbReference>
<dbReference type="InterPro" id="IPR011333">
    <property type="entry name" value="SKP1/BTB/POZ_sf"/>
</dbReference>
<dbReference type="PROSITE" id="PS50097">
    <property type="entry name" value="BTB"/>
    <property type="match status" value="1"/>
</dbReference>
<dbReference type="Pfam" id="PF00651">
    <property type="entry name" value="BTB"/>
    <property type="match status" value="1"/>
</dbReference>
<feature type="region of interest" description="Disordered" evidence="8">
    <location>
        <begin position="1"/>
        <end position="32"/>
    </location>
</feature>
<feature type="compositionally biased region" description="Low complexity" evidence="8">
    <location>
        <begin position="23"/>
        <end position="32"/>
    </location>
</feature>
<organism evidence="10 11">
    <name type="scientific">Galendromus occidentalis</name>
    <name type="common">western predatory mite</name>
    <dbReference type="NCBI Taxonomy" id="34638"/>
    <lineage>
        <taxon>Eukaryota</taxon>
        <taxon>Metazoa</taxon>
        <taxon>Ecdysozoa</taxon>
        <taxon>Arthropoda</taxon>
        <taxon>Chelicerata</taxon>
        <taxon>Arachnida</taxon>
        <taxon>Acari</taxon>
        <taxon>Parasitiformes</taxon>
        <taxon>Mesostigmata</taxon>
        <taxon>Gamasina</taxon>
        <taxon>Phytoseioidea</taxon>
        <taxon>Phytoseiidae</taxon>
        <taxon>Typhlodrominae</taxon>
        <taxon>Galendromus</taxon>
    </lineage>
</organism>
<evidence type="ECO:0000313" key="10">
    <source>
        <dbReference type="Proteomes" id="UP000694867"/>
    </source>
</evidence>
<sequence>MSTSTASDSASSTKSRTRTKNGSEGSKSSSVDSISEFLQNYDFDDEERFSYSSAHSLRRDANGRKETSIQDMAEEFNPSHLASAFRNLNTMRESSQLCDVTLKTTDSSIGLPCHKIVLAFSSPYFLTMFNSKLIESTSSEIVIHDVDHKSLKTIVDYCYCGNLYLCTESVQPLLQAACLLQMEKIIITCVGFFLLRLDPTNCIGVRALADTLSLQSLQSSADFYIVRNFRQVVKSEEFLQLTASEVERLLSDNRLNVPGEEVVFQAIMRWVKHSEKRICELGRLLKQCRLPRLPRNFLMNEVAENPLVKESDASKDLLIDAMKYHLMPDKRTEMRSAKTTIRTPYGLSPYILAVGGGSLFAIHSDCEFYDYSADRWCHFESTIHRRSRAGVLACDRLVYAIGGFDGIKDLAAVEVFSPYSGHWTSLSPMSCRRSCLGAAALNGLIYVGGGFDGYTCLSTVERYDPLVGVWTTVQSMDHRRRYGRLEAHGDCIYAVGGHDGSNYLNTVERFDPREGKWQSLPPISFRRNSAGVASLGDYLYVAGGNDSALCLNSAERFCPKTNSWQMISNMGCRRTTHSLLQMHHSLYALGGNDGNSSLNTVEIFKPKENKWIPGTSMQLRRGSLGAAVVEAICLESPS</sequence>
<feature type="domain" description="BTB" evidence="9">
    <location>
        <begin position="98"/>
        <end position="167"/>
    </location>
</feature>
<dbReference type="InterPro" id="IPR015915">
    <property type="entry name" value="Kelch-typ_b-propeller"/>
</dbReference>
<evidence type="ECO:0000256" key="6">
    <source>
        <dbReference type="ARBA" id="ARBA00023203"/>
    </source>
</evidence>
<dbReference type="FunFam" id="1.25.40.420:FF:000001">
    <property type="entry name" value="Kelch-like family member 12"/>
    <property type="match status" value="1"/>
</dbReference>
<dbReference type="InterPro" id="IPR006652">
    <property type="entry name" value="Kelch_1"/>
</dbReference>
<dbReference type="GO" id="GO:0003779">
    <property type="term" value="F:actin binding"/>
    <property type="evidence" value="ECO:0007669"/>
    <property type="project" value="UniProtKB-KW"/>
</dbReference>
<dbReference type="InterPro" id="IPR017096">
    <property type="entry name" value="BTB-kelch_protein"/>
</dbReference>
<accession>A0AAJ6W066</accession>
<evidence type="ECO:0000256" key="4">
    <source>
        <dbReference type="ARBA" id="ARBA00022737"/>
    </source>
</evidence>
<comment type="function">
    <text evidence="7">Probable substrate-specific adapter of an E3 ubiquitin-protein ligase complex which mediates the ubiquitination and subsequent proteasomal degradation of target proteins. May have a role in synapse differentiation and growth.</text>
</comment>
<comment type="pathway">
    <text evidence="1">Protein modification; protein ubiquitination.</text>
</comment>
<keyword evidence="6" id="KW-0009">Actin-binding</keyword>